<accession>A0A5M6DHW7</accession>
<sequence length="204" mass="22424">MKLSFLCLGNIDDPAQVSPGLYDEVIAQFQSGCDQGHQGAGLVDPAVCIAATIAVVAVDADHATDVVENRFQVRFEVATEEVSEGGEQRQAVDRILQLLCELSERFPLNWVVGHELDSHLGSIIAGTLQPALLEELETSFHVAQLLGGMLADEGWTDREVAVDESDCDNQPSESLADDPSIECEERWNALLDPEETFRRFPEWD</sequence>
<dbReference type="AlphaFoldDB" id="A0A5M6DHW7"/>
<evidence type="ECO:0000313" key="2">
    <source>
        <dbReference type="Proteomes" id="UP000324479"/>
    </source>
</evidence>
<dbReference type="EMBL" id="VWOX01000001">
    <property type="protein sequence ID" value="KAA5547134.1"/>
    <property type="molecule type" value="Genomic_DNA"/>
</dbReference>
<reference evidence="1 2" key="1">
    <citation type="submission" date="2019-08" db="EMBL/GenBank/DDBJ databases">
        <authorList>
            <person name="Dhanesh K."/>
            <person name="Kumar G."/>
            <person name="Sasikala C."/>
            <person name="Venkata Ramana C."/>
        </authorList>
    </citation>
    <scope>NUCLEOTIDE SEQUENCE [LARGE SCALE GENOMIC DNA]</scope>
    <source>
        <strain evidence="1 2">JC645</strain>
    </source>
</reference>
<comment type="caution">
    <text evidence="1">The sequence shown here is derived from an EMBL/GenBank/DDBJ whole genome shotgun (WGS) entry which is preliminary data.</text>
</comment>
<dbReference type="RefSeq" id="WP_150074243.1">
    <property type="nucleotide sequence ID" value="NZ_VWOX01000001.1"/>
</dbReference>
<proteinExistence type="predicted"/>
<protein>
    <submittedName>
        <fullName evidence="1">Uncharacterized protein</fullName>
    </submittedName>
</protein>
<dbReference type="Proteomes" id="UP000324479">
    <property type="component" value="Unassembled WGS sequence"/>
</dbReference>
<keyword evidence="2" id="KW-1185">Reference proteome</keyword>
<organism evidence="1 2">
    <name type="scientific">Roseiconus nitratireducens</name>
    <dbReference type="NCBI Taxonomy" id="2605748"/>
    <lineage>
        <taxon>Bacteria</taxon>
        <taxon>Pseudomonadati</taxon>
        <taxon>Planctomycetota</taxon>
        <taxon>Planctomycetia</taxon>
        <taxon>Pirellulales</taxon>
        <taxon>Pirellulaceae</taxon>
        <taxon>Roseiconus</taxon>
    </lineage>
</organism>
<name>A0A5M6DHW7_9BACT</name>
<evidence type="ECO:0000313" key="1">
    <source>
        <dbReference type="EMBL" id="KAA5547134.1"/>
    </source>
</evidence>
<gene>
    <name evidence="1" type="ORF">FYK55_01585</name>
</gene>